<evidence type="ECO:0000256" key="1">
    <source>
        <dbReference type="SAM" id="MobiDB-lite"/>
    </source>
</evidence>
<feature type="region of interest" description="Disordered" evidence="1">
    <location>
        <begin position="30"/>
        <end position="52"/>
    </location>
</feature>
<gene>
    <name evidence="2" type="ORF">AYI69_g9815</name>
</gene>
<reference evidence="3" key="1">
    <citation type="submission" date="2017-01" db="EMBL/GenBank/DDBJ databases">
        <authorList>
            <person name="Wang Y."/>
            <person name="White M."/>
            <person name="Kvist S."/>
            <person name="Moncalvo J.-M."/>
        </authorList>
    </citation>
    <scope>NUCLEOTIDE SEQUENCE [LARGE SCALE GENOMIC DNA]</scope>
    <source>
        <strain evidence="3">ID-206-W2</strain>
    </source>
</reference>
<dbReference type="AlphaFoldDB" id="A0A1R1XA33"/>
<name>A0A1R1XA33_9FUNG</name>
<comment type="caution">
    <text evidence="2">The sequence shown here is derived from an EMBL/GenBank/DDBJ whole genome shotgun (WGS) entry which is preliminary data.</text>
</comment>
<accession>A0A1R1XA33</accession>
<organism evidence="2 3">
    <name type="scientific">Smittium culicis</name>
    <dbReference type="NCBI Taxonomy" id="133412"/>
    <lineage>
        <taxon>Eukaryota</taxon>
        <taxon>Fungi</taxon>
        <taxon>Fungi incertae sedis</taxon>
        <taxon>Zoopagomycota</taxon>
        <taxon>Kickxellomycotina</taxon>
        <taxon>Harpellomycetes</taxon>
        <taxon>Harpellales</taxon>
        <taxon>Legeriomycetaceae</taxon>
        <taxon>Smittium</taxon>
    </lineage>
</organism>
<evidence type="ECO:0000313" key="2">
    <source>
        <dbReference type="EMBL" id="OMJ11468.1"/>
    </source>
</evidence>
<keyword evidence="3" id="KW-1185">Reference proteome</keyword>
<sequence length="80" mass="8703">MIGAGDSIEKNSVPSSYVPVFSNVNEDHIMDEESSSPVVKSEADFNNSRNDMNIGDISQMQLASENDLNDIVDYSSDSSI</sequence>
<evidence type="ECO:0000313" key="3">
    <source>
        <dbReference type="Proteomes" id="UP000187429"/>
    </source>
</evidence>
<dbReference type="Proteomes" id="UP000187429">
    <property type="component" value="Unassembled WGS sequence"/>
</dbReference>
<protein>
    <submittedName>
        <fullName evidence="2">Uncharacterized protein</fullName>
    </submittedName>
</protein>
<dbReference type="OrthoDB" id="10490919at2759"/>
<proteinExistence type="predicted"/>
<dbReference type="EMBL" id="LSSM01006049">
    <property type="protein sequence ID" value="OMJ11468.1"/>
    <property type="molecule type" value="Genomic_DNA"/>
</dbReference>